<dbReference type="InterPro" id="IPR024340">
    <property type="entry name" value="Sec16_CCD"/>
</dbReference>
<feature type="region of interest" description="Disordered" evidence="8">
    <location>
        <begin position="145"/>
        <end position="268"/>
    </location>
</feature>
<feature type="compositionally biased region" description="Polar residues" evidence="8">
    <location>
        <begin position="516"/>
        <end position="528"/>
    </location>
</feature>
<dbReference type="Pfam" id="PF12931">
    <property type="entry name" value="TPR_Sec16"/>
    <property type="match status" value="1"/>
</dbReference>
<feature type="compositionally biased region" description="Pro residues" evidence="8">
    <location>
        <begin position="1583"/>
        <end position="1613"/>
    </location>
</feature>
<dbReference type="PANTHER" id="PTHR13402">
    <property type="entry name" value="RGPR-RELATED"/>
    <property type="match status" value="1"/>
</dbReference>
<feature type="compositionally biased region" description="Polar residues" evidence="8">
    <location>
        <begin position="1390"/>
        <end position="1402"/>
    </location>
</feature>
<dbReference type="GO" id="GO:0015031">
    <property type="term" value="P:protein transport"/>
    <property type="evidence" value="ECO:0007669"/>
    <property type="project" value="UniProtKB-KW"/>
</dbReference>
<evidence type="ECO:0000256" key="3">
    <source>
        <dbReference type="ARBA" id="ARBA00022448"/>
    </source>
</evidence>
<dbReference type="PANTHER" id="PTHR13402:SF6">
    <property type="entry name" value="SECRETORY 16, ISOFORM I"/>
    <property type="match status" value="1"/>
</dbReference>
<proteinExistence type="inferred from homology"/>
<feature type="domain" description="Sec16 central conserved" evidence="10">
    <location>
        <begin position="733"/>
        <end position="868"/>
    </location>
</feature>
<feature type="compositionally biased region" description="Basic and acidic residues" evidence="8">
    <location>
        <begin position="1492"/>
        <end position="1508"/>
    </location>
</feature>
<feature type="compositionally biased region" description="Polar residues" evidence="8">
    <location>
        <begin position="564"/>
        <end position="574"/>
    </location>
</feature>
<comment type="subcellular location">
    <subcellularLocation>
        <location evidence="1">Endoplasmic reticulum membrane</location>
        <topology evidence="1">Peripheral membrane protein</topology>
        <orientation evidence="1">Cytoplasmic side</orientation>
    </subcellularLocation>
</comment>
<dbReference type="GO" id="GO:0006914">
    <property type="term" value="P:autophagy"/>
    <property type="evidence" value="ECO:0007669"/>
    <property type="project" value="UniProtKB-KW"/>
</dbReference>
<evidence type="ECO:0000256" key="7">
    <source>
        <dbReference type="RuleBase" id="RU364101"/>
    </source>
</evidence>
<evidence type="ECO:0000256" key="1">
    <source>
        <dbReference type="ARBA" id="ARBA00004397"/>
    </source>
</evidence>
<keyword evidence="12" id="KW-1185">Reference proteome</keyword>
<dbReference type="GO" id="GO:0012507">
    <property type="term" value="C:ER to Golgi transport vesicle membrane"/>
    <property type="evidence" value="ECO:0007669"/>
    <property type="project" value="TreeGrafter"/>
</dbReference>
<feature type="compositionally biased region" description="Polar residues" evidence="8">
    <location>
        <begin position="1650"/>
        <end position="1660"/>
    </location>
</feature>
<feature type="region of interest" description="Disordered" evidence="8">
    <location>
        <begin position="1580"/>
        <end position="1681"/>
    </location>
</feature>
<dbReference type="GO" id="GO:0070971">
    <property type="term" value="C:endoplasmic reticulum exit site"/>
    <property type="evidence" value="ECO:0007669"/>
    <property type="project" value="TreeGrafter"/>
</dbReference>
<sequence length="1692" mass="181427">MAHEEPDVAVEAAASLFGSGDESAGDFFSTSFGTAETTADVSENTSTLHQAPESSDASNLFEAGPDESASTLFQDSTYDAFSLTAETTEWQGEDTAAPVAPVEADSHAGYTTSTYQDQAWQGDYGQQYNNNSTSSTTYDYGYTSQALNDPYAPQANTYSQSNQATQQSTTSDYASNYSSPYTASAPQQQTSYFPEPSYTLQQQQSPYTAQQTSYAPQTQAQGSNYAAPSSQSTWSAYDPPITSRNGAYVPPTQSHYTPNVSQPSNYTTPAYNTYTPSAYTSNASTVNAPLPYVAQKETAPAPPKDVSAFRSTTRNAYDPPIPAKSKSKSRQVSYAPPVNPYQAPVQSPPPPPRAALSPPLPPPPPRVVPAGVQSPPLPYARPQNTSTRHDTPYAPYTSTIQGSIPPQQQSYYESASTQYKAPEVNGHVQQNTTTLQTAQYSETHKQKTLTASEVDSTTVVEHDTEEPSSVDWQRNPDDAQEDADPEAGDFYASHSQESTVHAKEVSSTPSLEEASSESTITTDNTMTEPTVPAAAGFGPYSMSPPPLPAASPDSIKSSRKSESGIVSNVQTQYDPYNPVHHSRQNSQTSPTEVQQQLSSTAPRDPYAPPSITGKPSKKVSQSSLYSAYGIGRPESVNGTRSAAPLNPYDPYAPKAPTHRSASRQSYASYDATTAHQSAHGYEPPERASTLPPDVDSATASYANILTTYNQGVYAPSPSLLGTNDPLGRTSVKVPVISFGFGGKLVSCFHSTGESGYDISLTSRQSTTVSIRTLHEVIPASAMESSESTFPGPLFSDPGSSGISLARVGVGSSSTVKTKKTAVSKWLQEQADELSGGIPHIAVGSQERHNMEGRLALLRLLKVMIDNDGQLSGSSAIEWAVRAALVSRLDLESSPEQSSKDLGVATPYGSFTDLNEQPLAVYSVKASALDRIKEFLIRGQRHQAYHYAIDEKLWGHAMIIASSIDPQAWREVVQEFVHSELGVKQSLLSLADTKTEAPTSGSNGRESLRVAYSFLSGFGAGAVQELIPSKALSGSKETSLSLPSPATHVTPLTPNFPLPTLTSSVPSDALEKWQETAAMIAFSKNQHESNTLTALGDYLSANKWTEAAHICYLLSPRTSSFGGLGTQNPARIVLVGSESPATQRGFFKDLDVTLLSEIVEFALSLSPLSKGQDAFTGLPHLQAYKLIRAAHLAEMGYVELANRYCEAIGSSIRVSGRGSMFYTPTFIGELKNLSERLTAAPQADKTASWITKKMAKPSLDTLGGWLETRFSKLIIGEGEEGAEDTNDVSQASKPTYGPFSHYSTISSTVPSATPSRSSTPYMPTSATSTTSTVPHVPTVASYIPVDRASSAMDHLRPEMQRASPVQRVASANAATTTFSQAYNPGHYQPSAGVNQNTEDTNGEGQYVSYWGSNSQDRSGPTPTATTFHNVDAKETEGNFISLMDDYSPGPTPMASRSNQTSRNVVEDEDDEEDLGFSNASSKRLKERLDEETESKGTEEKSKGETKQELTKPVLSPNLLSELKQQSSSWFSKWWSKGSDAPKPIKANLGEETSFYYDADLKRWVNKKASRLLLLLYPSGAAPASAPPPPPPPSRPRSAAPGPPPTGGAMTPPPLRSSSTADLAGPPSRKPPRVRSNLVPQEDGIVPGSAPPTATSFMNSSLPLPEAGPPMGRPKSAAAKRNVRNRYVDVFQQQ</sequence>
<keyword evidence="4 7" id="KW-0256">Endoplasmic reticulum</keyword>
<feature type="compositionally biased region" description="Polar residues" evidence="8">
    <location>
        <begin position="172"/>
        <end position="192"/>
    </location>
</feature>
<feature type="region of interest" description="Disordered" evidence="8">
    <location>
        <begin position="1306"/>
        <end position="1331"/>
    </location>
</feature>
<dbReference type="InterPro" id="IPR024298">
    <property type="entry name" value="Sec16_Sec23-bd"/>
</dbReference>
<feature type="compositionally biased region" description="Acidic residues" evidence="8">
    <location>
        <begin position="478"/>
        <end position="487"/>
    </location>
</feature>
<feature type="compositionally biased region" description="Polar residues" evidence="8">
    <location>
        <begin position="38"/>
        <end position="58"/>
    </location>
</feature>
<feature type="compositionally biased region" description="Pro residues" evidence="8">
    <location>
        <begin position="346"/>
        <end position="367"/>
    </location>
</feature>
<feature type="compositionally biased region" description="Polar residues" evidence="8">
    <location>
        <begin position="584"/>
        <end position="601"/>
    </location>
</feature>
<name>A0A0C9VPK3_SPHS4</name>
<feature type="compositionally biased region" description="Polar residues" evidence="8">
    <location>
        <begin position="1409"/>
        <end position="1427"/>
    </location>
</feature>
<feature type="compositionally biased region" description="Low complexity" evidence="8">
    <location>
        <begin position="1316"/>
        <end position="1331"/>
    </location>
</feature>
<feature type="compositionally biased region" description="Polar residues" evidence="8">
    <location>
        <begin position="493"/>
        <end position="510"/>
    </location>
</feature>
<keyword evidence="3 7" id="KW-0813">Transport</keyword>
<feature type="compositionally biased region" description="Low complexity" evidence="8">
    <location>
        <begin position="157"/>
        <end position="171"/>
    </location>
</feature>
<keyword evidence="7" id="KW-0653">Protein transport</keyword>
<comment type="function">
    <text evidence="6 7">Involved in the initiation of assembly of the COPII coat required for the formation of transport vesicles from the endoplasmic reticulum (ER) and the selection of cargo molecules. Also involved in autophagy.</text>
</comment>
<feature type="domain" description="Sec16 Sec23-binding" evidence="9">
    <location>
        <begin position="931"/>
        <end position="1276"/>
    </location>
</feature>
<feature type="compositionally biased region" description="Polar residues" evidence="8">
    <location>
        <begin position="251"/>
        <end position="262"/>
    </location>
</feature>
<dbReference type="HOGENOM" id="CLU_001760_0_0_1"/>
<reference evidence="11 12" key="1">
    <citation type="submission" date="2014-06" db="EMBL/GenBank/DDBJ databases">
        <title>Evolutionary Origins and Diversification of the Mycorrhizal Mutualists.</title>
        <authorList>
            <consortium name="DOE Joint Genome Institute"/>
            <consortium name="Mycorrhizal Genomics Consortium"/>
            <person name="Kohler A."/>
            <person name="Kuo A."/>
            <person name="Nagy L.G."/>
            <person name="Floudas D."/>
            <person name="Copeland A."/>
            <person name="Barry K.W."/>
            <person name="Cichocki N."/>
            <person name="Veneault-Fourrey C."/>
            <person name="LaButti K."/>
            <person name="Lindquist E.A."/>
            <person name="Lipzen A."/>
            <person name="Lundell T."/>
            <person name="Morin E."/>
            <person name="Murat C."/>
            <person name="Riley R."/>
            <person name="Ohm R."/>
            <person name="Sun H."/>
            <person name="Tunlid A."/>
            <person name="Henrissat B."/>
            <person name="Grigoriev I.V."/>
            <person name="Hibbett D.S."/>
            <person name="Martin F."/>
        </authorList>
    </citation>
    <scope>NUCLEOTIDE SEQUENCE [LARGE SCALE GENOMIC DNA]</scope>
    <source>
        <strain evidence="11 12">SS14</strain>
    </source>
</reference>
<dbReference type="Proteomes" id="UP000054279">
    <property type="component" value="Unassembled WGS sequence"/>
</dbReference>
<evidence type="ECO:0000256" key="4">
    <source>
        <dbReference type="ARBA" id="ARBA00022824"/>
    </source>
</evidence>
<keyword evidence="5 7" id="KW-0931">ER-Golgi transport</keyword>
<comment type="similarity">
    <text evidence="2 7">Belongs to the SEC16 family.</text>
</comment>
<dbReference type="GO" id="GO:0070973">
    <property type="term" value="P:protein localization to endoplasmic reticulum exit site"/>
    <property type="evidence" value="ECO:0007669"/>
    <property type="project" value="TreeGrafter"/>
</dbReference>
<keyword evidence="7" id="KW-0472">Membrane</keyword>
<protein>
    <recommendedName>
        <fullName evidence="7">Protein transport protein sec16</fullName>
    </recommendedName>
</protein>
<keyword evidence="7" id="KW-0072">Autophagy</keyword>
<feature type="compositionally biased region" description="Polar residues" evidence="8">
    <location>
        <begin position="448"/>
        <end position="459"/>
    </location>
</feature>
<feature type="compositionally biased region" description="Polar residues" evidence="8">
    <location>
        <begin position="1306"/>
        <end position="1315"/>
    </location>
</feature>
<feature type="region of interest" description="Disordered" evidence="8">
    <location>
        <begin position="296"/>
        <end position="418"/>
    </location>
</feature>
<organism evidence="11 12">
    <name type="scientific">Sphaerobolus stellatus (strain SS14)</name>
    <dbReference type="NCBI Taxonomy" id="990650"/>
    <lineage>
        <taxon>Eukaryota</taxon>
        <taxon>Fungi</taxon>
        <taxon>Dikarya</taxon>
        <taxon>Basidiomycota</taxon>
        <taxon>Agaricomycotina</taxon>
        <taxon>Agaricomycetes</taxon>
        <taxon>Phallomycetidae</taxon>
        <taxon>Geastrales</taxon>
        <taxon>Sphaerobolaceae</taxon>
        <taxon>Sphaerobolus</taxon>
    </lineage>
</organism>
<feature type="compositionally biased region" description="Polar residues" evidence="8">
    <location>
        <begin position="396"/>
        <end position="418"/>
    </location>
</feature>
<dbReference type="Gene3D" id="1.25.40.1030">
    <property type="match status" value="1"/>
</dbReference>
<feature type="compositionally biased region" description="Polar residues" evidence="8">
    <location>
        <begin position="662"/>
        <end position="676"/>
    </location>
</feature>
<dbReference type="OrthoDB" id="8918678at2759"/>
<feature type="region of interest" description="Disordered" evidence="8">
    <location>
        <begin position="441"/>
        <end position="694"/>
    </location>
</feature>
<feature type="compositionally biased region" description="Polar residues" evidence="8">
    <location>
        <begin position="215"/>
        <end position="235"/>
    </location>
</feature>
<dbReference type="CDD" id="cd09233">
    <property type="entry name" value="ACE1-Sec16-like"/>
    <property type="match status" value="1"/>
</dbReference>
<evidence type="ECO:0000313" key="12">
    <source>
        <dbReference type="Proteomes" id="UP000054279"/>
    </source>
</evidence>
<feature type="region of interest" description="Disordered" evidence="8">
    <location>
        <begin position="1388"/>
        <end position="1517"/>
    </location>
</feature>
<evidence type="ECO:0000313" key="11">
    <source>
        <dbReference type="EMBL" id="KIJ44072.1"/>
    </source>
</evidence>
<dbReference type="GO" id="GO:0007030">
    <property type="term" value="P:Golgi organization"/>
    <property type="evidence" value="ECO:0007669"/>
    <property type="project" value="TreeGrafter"/>
</dbReference>
<feature type="region of interest" description="Disordered" evidence="8">
    <location>
        <begin position="38"/>
        <end position="73"/>
    </location>
</feature>
<feature type="compositionally biased region" description="Low complexity" evidence="8">
    <location>
        <begin position="201"/>
        <end position="214"/>
    </location>
</feature>
<dbReference type="GO" id="GO:0005789">
    <property type="term" value="C:endoplasmic reticulum membrane"/>
    <property type="evidence" value="ECO:0007669"/>
    <property type="project" value="UniProtKB-SubCell"/>
</dbReference>
<evidence type="ECO:0000259" key="10">
    <source>
        <dbReference type="Pfam" id="PF12932"/>
    </source>
</evidence>
<evidence type="ECO:0000256" key="5">
    <source>
        <dbReference type="ARBA" id="ARBA00022892"/>
    </source>
</evidence>
<evidence type="ECO:0000256" key="8">
    <source>
        <dbReference type="SAM" id="MobiDB-lite"/>
    </source>
</evidence>
<gene>
    <name evidence="11" type="ORF">M422DRAFT_47563</name>
</gene>
<dbReference type="Pfam" id="PF12932">
    <property type="entry name" value="Sec16"/>
    <property type="match status" value="1"/>
</dbReference>
<accession>A0A0C9VPK3</accession>
<evidence type="ECO:0000259" key="9">
    <source>
        <dbReference type="Pfam" id="PF12931"/>
    </source>
</evidence>
<dbReference type="EMBL" id="KN837119">
    <property type="protein sequence ID" value="KIJ44072.1"/>
    <property type="molecule type" value="Genomic_DNA"/>
</dbReference>
<evidence type="ECO:0000256" key="6">
    <source>
        <dbReference type="ARBA" id="ARBA00024687"/>
    </source>
</evidence>
<evidence type="ECO:0000256" key="2">
    <source>
        <dbReference type="ARBA" id="ARBA00005927"/>
    </source>
</evidence>
<dbReference type="GO" id="GO:0016192">
    <property type="term" value="P:vesicle-mediated transport"/>
    <property type="evidence" value="ECO:0007669"/>
    <property type="project" value="UniProtKB-KW"/>
</dbReference>
<feature type="compositionally biased region" description="Polar residues" evidence="8">
    <location>
        <begin position="1453"/>
        <end position="1462"/>
    </location>
</feature>